<sequence length="401" mass="43168">MALPPPPPPSTRSILLLIDPTHIAPTAQLHKPLTTLLACTNLHTTLRLAHTSSSPPPAWLPTTAHAVQTSSSPPTRLAADLALHFADTTTTTHHAAHRRTDVLILYGRDESSAVEQRCEELRVLAKELGGVRRALRIDLGGVMQVARFAHAVDAMCAHAMTRTTPRARREVMKVKVAEKADLEDKVLLPGLADWTELALPGLEAISSDEEEEGESDDKDSDAEYAYAEDIPWEELEAMVEMTRQSATFTPPALDKAAAQAAPQSAPLLPPRLAPEQPTHKTAATNAKTYTCLECGRVFGNARSLSGHKGWHTRTRNAAAAAAGTQNSSRALTPQLSVPQPQPPMPRRRLPQQPAQTPAPAPAITHTCLECGKVFSSARSLGGHKGWHTRAKNAAVAAIARR</sequence>
<reference evidence="4" key="1">
    <citation type="submission" date="2020-05" db="EMBL/GenBank/DDBJ databases">
        <title>Phylogenomic resolution of chytrid fungi.</title>
        <authorList>
            <person name="Stajich J.E."/>
            <person name="Amses K."/>
            <person name="Simmons R."/>
            <person name="Seto K."/>
            <person name="Myers J."/>
            <person name="Bonds A."/>
            <person name="Quandt C.A."/>
            <person name="Barry K."/>
            <person name="Liu P."/>
            <person name="Grigoriev I."/>
            <person name="Longcore J.E."/>
            <person name="James T.Y."/>
        </authorList>
    </citation>
    <scope>NUCLEOTIDE SEQUENCE</scope>
    <source>
        <strain evidence="4">JEL0379</strain>
    </source>
</reference>
<dbReference type="SUPFAM" id="SSF57667">
    <property type="entry name" value="beta-beta-alpha zinc fingers"/>
    <property type="match status" value="2"/>
</dbReference>
<keyword evidence="5" id="KW-1185">Reference proteome</keyword>
<dbReference type="AlphaFoldDB" id="A0AAD5XQU7"/>
<dbReference type="GO" id="GO:0008270">
    <property type="term" value="F:zinc ion binding"/>
    <property type="evidence" value="ECO:0007669"/>
    <property type="project" value="UniProtKB-KW"/>
</dbReference>
<accession>A0AAD5XQU7</accession>
<keyword evidence="1" id="KW-0863">Zinc-finger</keyword>
<feature type="domain" description="C2H2-type" evidence="3">
    <location>
        <begin position="365"/>
        <end position="392"/>
    </location>
</feature>
<organism evidence="4 5">
    <name type="scientific">Geranomyces variabilis</name>
    <dbReference type="NCBI Taxonomy" id="109894"/>
    <lineage>
        <taxon>Eukaryota</taxon>
        <taxon>Fungi</taxon>
        <taxon>Fungi incertae sedis</taxon>
        <taxon>Chytridiomycota</taxon>
        <taxon>Chytridiomycota incertae sedis</taxon>
        <taxon>Chytridiomycetes</taxon>
        <taxon>Spizellomycetales</taxon>
        <taxon>Powellomycetaceae</taxon>
        <taxon>Geranomyces</taxon>
    </lineage>
</organism>
<comment type="caution">
    <text evidence="4">The sequence shown here is derived from an EMBL/GenBank/DDBJ whole genome shotgun (WGS) entry which is preliminary data.</text>
</comment>
<keyword evidence="1" id="KW-0479">Metal-binding</keyword>
<dbReference type="PANTHER" id="PTHR46326">
    <property type="entry name" value="ZINC FINGER PROTEIN ZAT1-RELATED"/>
    <property type="match status" value="1"/>
</dbReference>
<feature type="region of interest" description="Disordered" evidence="2">
    <location>
        <begin position="252"/>
        <end position="271"/>
    </location>
</feature>
<dbReference type="SMART" id="SM00355">
    <property type="entry name" value="ZnF_C2H2"/>
    <property type="match status" value="2"/>
</dbReference>
<evidence type="ECO:0000313" key="4">
    <source>
        <dbReference type="EMBL" id="KAJ3179131.1"/>
    </source>
</evidence>
<protein>
    <recommendedName>
        <fullName evidence="3">C2H2-type domain-containing protein</fullName>
    </recommendedName>
</protein>
<evidence type="ECO:0000313" key="5">
    <source>
        <dbReference type="Proteomes" id="UP001212152"/>
    </source>
</evidence>
<dbReference type="GO" id="GO:0006355">
    <property type="term" value="P:regulation of DNA-templated transcription"/>
    <property type="evidence" value="ECO:0007669"/>
    <property type="project" value="InterPro"/>
</dbReference>
<gene>
    <name evidence="4" type="ORF">HDU87_003087</name>
</gene>
<dbReference type="InterPro" id="IPR036236">
    <property type="entry name" value="Znf_C2H2_sf"/>
</dbReference>
<dbReference type="Gene3D" id="3.30.160.60">
    <property type="entry name" value="Classic Zinc Finger"/>
    <property type="match status" value="1"/>
</dbReference>
<feature type="region of interest" description="Disordered" evidence="2">
    <location>
        <begin position="321"/>
        <end position="360"/>
    </location>
</feature>
<feature type="domain" description="C2H2-type" evidence="3">
    <location>
        <begin position="289"/>
        <end position="316"/>
    </location>
</feature>
<dbReference type="PROSITE" id="PS00028">
    <property type="entry name" value="ZINC_FINGER_C2H2_1"/>
    <property type="match status" value="2"/>
</dbReference>
<keyword evidence="1" id="KW-0862">Zinc</keyword>
<dbReference type="InterPro" id="IPR044303">
    <property type="entry name" value="ZAT1/4/9"/>
</dbReference>
<dbReference type="InterPro" id="IPR013087">
    <property type="entry name" value="Znf_C2H2_type"/>
</dbReference>
<evidence type="ECO:0000256" key="1">
    <source>
        <dbReference type="PROSITE-ProRule" id="PRU00042"/>
    </source>
</evidence>
<feature type="compositionally biased region" description="Polar residues" evidence="2">
    <location>
        <begin position="323"/>
        <end position="337"/>
    </location>
</feature>
<dbReference type="PANTHER" id="PTHR46326:SF2">
    <property type="entry name" value="ZINC FINGER PROTEIN ZAT1-RELATED"/>
    <property type="match status" value="1"/>
</dbReference>
<evidence type="ECO:0000256" key="2">
    <source>
        <dbReference type="SAM" id="MobiDB-lite"/>
    </source>
</evidence>
<dbReference type="Proteomes" id="UP001212152">
    <property type="component" value="Unassembled WGS sequence"/>
</dbReference>
<name>A0AAD5XQU7_9FUNG</name>
<proteinExistence type="predicted"/>
<dbReference type="PROSITE" id="PS50157">
    <property type="entry name" value="ZINC_FINGER_C2H2_2"/>
    <property type="match status" value="2"/>
</dbReference>
<feature type="compositionally biased region" description="Low complexity" evidence="2">
    <location>
        <begin position="252"/>
        <end position="266"/>
    </location>
</feature>
<dbReference type="EMBL" id="JADGJQ010000022">
    <property type="protein sequence ID" value="KAJ3179131.1"/>
    <property type="molecule type" value="Genomic_DNA"/>
</dbReference>
<evidence type="ECO:0000259" key="3">
    <source>
        <dbReference type="PROSITE" id="PS50157"/>
    </source>
</evidence>